<name>A0A0C9MLB7_9FUNG</name>
<gene>
    <name evidence="11" type="ORF">MAM1_0198c07808</name>
</gene>
<keyword evidence="5" id="KW-0809">Transit peptide</keyword>
<feature type="compositionally biased region" description="Polar residues" evidence="10">
    <location>
        <begin position="117"/>
        <end position="138"/>
    </location>
</feature>
<keyword evidence="4" id="KW-0227">DNA damage</keyword>
<evidence type="ECO:0000256" key="10">
    <source>
        <dbReference type="SAM" id="MobiDB-lite"/>
    </source>
</evidence>
<keyword evidence="7" id="KW-0496">Mitochondrion</keyword>
<evidence type="ECO:0000256" key="7">
    <source>
        <dbReference type="ARBA" id="ARBA00023128"/>
    </source>
</evidence>
<evidence type="ECO:0000256" key="2">
    <source>
        <dbReference type="ARBA" id="ARBA00007053"/>
    </source>
</evidence>
<evidence type="ECO:0000256" key="1">
    <source>
        <dbReference type="ARBA" id="ARBA00004436"/>
    </source>
</evidence>
<dbReference type="PANTHER" id="PTHR31404">
    <property type="entry name" value="MITOCHONDRIAL GENOME MAINTENANCE PROTEIN MGM101"/>
    <property type="match status" value="1"/>
</dbReference>
<dbReference type="InterPro" id="IPR009446">
    <property type="entry name" value="Mgm101"/>
</dbReference>
<dbReference type="OrthoDB" id="17164at2759"/>
<dbReference type="Pfam" id="PF06420">
    <property type="entry name" value="Mgm101p"/>
    <property type="match status" value="2"/>
</dbReference>
<evidence type="ECO:0000256" key="9">
    <source>
        <dbReference type="ARBA" id="ARBA00023271"/>
    </source>
</evidence>
<dbReference type="GO" id="GO:0036297">
    <property type="term" value="P:interstrand cross-link repair"/>
    <property type="evidence" value="ECO:0007669"/>
    <property type="project" value="TreeGrafter"/>
</dbReference>
<dbReference type="Proteomes" id="UP000053815">
    <property type="component" value="Unassembled WGS sequence"/>
</dbReference>
<dbReference type="STRING" id="91626.A0A0C9MLB7"/>
<dbReference type="PANTHER" id="PTHR31404:SF0">
    <property type="entry name" value="MITOCHONDRIAL GENOME MAINTENANCE PROTEIN MGM101"/>
    <property type="match status" value="1"/>
</dbReference>
<keyword evidence="6" id="KW-0238">DNA-binding</keyword>
<reference evidence="11" key="1">
    <citation type="submission" date="2014-09" db="EMBL/GenBank/DDBJ databases">
        <title>Draft genome sequence of an oleaginous Mucoromycotina fungus Mucor ambiguus NBRC6742.</title>
        <authorList>
            <person name="Takeda I."/>
            <person name="Yamane N."/>
            <person name="Morita T."/>
            <person name="Tamano K."/>
            <person name="Machida M."/>
            <person name="Baker S."/>
            <person name="Koike H."/>
        </authorList>
    </citation>
    <scope>NUCLEOTIDE SEQUENCE</scope>
    <source>
        <strain evidence="11">NBRC 6742</strain>
    </source>
</reference>
<keyword evidence="12" id="KW-1185">Reference proteome</keyword>
<evidence type="ECO:0000313" key="12">
    <source>
        <dbReference type="Proteomes" id="UP000053815"/>
    </source>
</evidence>
<keyword evidence="8" id="KW-0234">DNA repair</keyword>
<dbReference type="AlphaFoldDB" id="A0A0C9MLB7"/>
<comment type="subcellular location">
    <subcellularLocation>
        <location evidence="1">Mitochondrion matrix</location>
        <location evidence="1">Mitochondrion nucleoid</location>
    </subcellularLocation>
</comment>
<comment type="similarity">
    <text evidence="2">Belongs to the MGM101 family.</text>
</comment>
<evidence type="ECO:0000256" key="8">
    <source>
        <dbReference type="ARBA" id="ARBA00023204"/>
    </source>
</evidence>
<organism evidence="11">
    <name type="scientific">Mucor ambiguus</name>
    <dbReference type="NCBI Taxonomy" id="91626"/>
    <lineage>
        <taxon>Eukaryota</taxon>
        <taxon>Fungi</taxon>
        <taxon>Fungi incertae sedis</taxon>
        <taxon>Mucoromycota</taxon>
        <taxon>Mucoromycotina</taxon>
        <taxon>Mucoromycetes</taxon>
        <taxon>Mucorales</taxon>
        <taxon>Mucorineae</taxon>
        <taxon>Mucoraceae</taxon>
        <taxon>Mucor</taxon>
    </lineage>
</organism>
<sequence length="335" mass="37865">MAVSVHGFMPWHFTLLLAQSDHFSSNVEYMHHPFTMNRQSKSVVHLQPLEQDKPAHCQRFNLQRSVTTTRYVKVNKKEIVTPSATASTAKSKYEPKTTAEVGSKKVYTEPKVATPAVATQPQQFPTSDQFDTSSSLEVDQQEEPREAGHNWASSFYGLSTEKFPKDVADILLEPVSPEDIEIKPGKFGNEVELVLCEINPVIDGLLYLPEIKYRRILNKAFGPGGWGLAPRGEHTISTKNISREYALICSGRFVSQARGEQDYFDVSGLPTASEGCKSNALMRCCKDLGIASELWDPVFIRKYKKKYCTEVWAEHVTTKKKKKLWRKKDDVLGEF</sequence>
<keyword evidence="9" id="KW-1135">Mitochondrion nucleoid</keyword>
<feature type="region of interest" description="Disordered" evidence="10">
    <location>
        <begin position="83"/>
        <end position="102"/>
    </location>
</feature>
<dbReference type="GO" id="GO:0000262">
    <property type="term" value="C:mitochondrial chromosome"/>
    <property type="evidence" value="ECO:0007669"/>
    <property type="project" value="InterPro"/>
</dbReference>
<feature type="compositionally biased region" description="Basic and acidic residues" evidence="10">
    <location>
        <begin position="91"/>
        <end position="102"/>
    </location>
</feature>
<proteinExistence type="inferred from homology"/>
<accession>A0A0C9MLB7</accession>
<dbReference type="EMBL" id="DF836487">
    <property type="protein sequence ID" value="GAN08299.1"/>
    <property type="molecule type" value="Genomic_DNA"/>
</dbReference>
<dbReference type="GO" id="GO:0000725">
    <property type="term" value="P:recombinational repair"/>
    <property type="evidence" value="ECO:0007669"/>
    <property type="project" value="TreeGrafter"/>
</dbReference>
<evidence type="ECO:0000256" key="4">
    <source>
        <dbReference type="ARBA" id="ARBA00022763"/>
    </source>
</evidence>
<evidence type="ECO:0000256" key="5">
    <source>
        <dbReference type="ARBA" id="ARBA00022946"/>
    </source>
</evidence>
<evidence type="ECO:0000256" key="6">
    <source>
        <dbReference type="ARBA" id="ARBA00023125"/>
    </source>
</evidence>
<feature type="region of interest" description="Disordered" evidence="10">
    <location>
        <begin position="114"/>
        <end position="148"/>
    </location>
</feature>
<evidence type="ECO:0000313" key="11">
    <source>
        <dbReference type="EMBL" id="GAN08299.1"/>
    </source>
</evidence>
<evidence type="ECO:0000256" key="3">
    <source>
        <dbReference type="ARBA" id="ARBA00013628"/>
    </source>
</evidence>
<protein>
    <recommendedName>
        <fullName evidence="3">Mitochondrial genome maintenance protein MGM101</fullName>
    </recommendedName>
</protein>
<dbReference type="GO" id="GO:0003697">
    <property type="term" value="F:single-stranded DNA binding"/>
    <property type="evidence" value="ECO:0007669"/>
    <property type="project" value="InterPro"/>
</dbReference>